<gene>
    <name evidence="3" type="ORF">PYCCODRAFT_1481373</name>
</gene>
<evidence type="ECO:0000313" key="3">
    <source>
        <dbReference type="EMBL" id="OSC97315.1"/>
    </source>
</evidence>
<proteinExistence type="predicted"/>
<protein>
    <recommendedName>
        <fullName evidence="2">Fungal-type protein kinase domain-containing protein</fullName>
    </recommendedName>
</protein>
<dbReference type="Proteomes" id="UP000193067">
    <property type="component" value="Unassembled WGS sequence"/>
</dbReference>
<evidence type="ECO:0000259" key="2">
    <source>
        <dbReference type="Pfam" id="PF17667"/>
    </source>
</evidence>
<feature type="region of interest" description="Disordered" evidence="1">
    <location>
        <begin position="717"/>
        <end position="812"/>
    </location>
</feature>
<reference evidence="3 4" key="1">
    <citation type="journal article" date="2015" name="Biotechnol. Biofuels">
        <title>Enhanced degradation of softwood versus hardwood by the white-rot fungus Pycnoporus coccineus.</title>
        <authorList>
            <person name="Couturier M."/>
            <person name="Navarro D."/>
            <person name="Chevret D."/>
            <person name="Henrissat B."/>
            <person name="Piumi F."/>
            <person name="Ruiz-Duenas F.J."/>
            <person name="Martinez A.T."/>
            <person name="Grigoriev I.V."/>
            <person name="Riley R."/>
            <person name="Lipzen A."/>
            <person name="Berrin J.G."/>
            <person name="Master E.R."/>
            <person name="Rosso M.N."/>
        </authorList>
    </citation>
    <scope>NUCLEOTIDE SEQUENCE [LARGE SCALE GENOMIC DNA]</scope>
    <source>
        <strain evidence="3 4">BRFM310</strain>
    </source>
</reference>
<dbReference type="EMBL" id="KZ084153">
    <property type="protein sequence ID" value="OSC97315.1"/>
    <property type="molecule type" value="Genomic_DNA"/>
</dbReference>
<feature type="domain" description="Fungal-type protein kinase" evidence="2">
    <location>
        <begin position="215"/>
        <end position="584"/>
    </location>
</feature>
<dbReference type="InterPro" id="IPR040976">
    <property type="entry name" value="Pkinase_fungal"/>
</dbReference>
<feature type="compositionally biased region" description="Basic and acidic residues" evidence="1">
    <location>
        <begin position="772"/>
        <end position="781"/>
    </location>
</feature>
<feature type="compositionally biased region" description="Basic residues" evidence="1">
    <location>
        <begin position="797"/>
        <end position="812"/>
    </location>
</feature>
<dbReference type="OrthoDB" id="3265188at2759"/>
<dbReference type="PANTHER" id="PTHR38248:SF2">
    <property type="entry name" value="FUNK1 11"/>
    <property type="match status" value="1"/>
</dbReference>
<name>A0A1Y2I850_TRAC3</name>
<sequence length="812" mass="92217">MFDALDVDNVPMAVDPEGLHTHGLDPLLAYSRNRRLVMDLRECIIGPMPPMDFIHDFLPLGERSRGSMLSFNKAFASVPKEAKTVDKIYNPLTKALNKKTKHKSRCPGFVFSKTIERSVRPDRLGHAKPHISCFSKDHLHLVRQADQGSRTEFGYVEMFIQVNPDTLLDYFVDVDVDPDPDMAGYALPVHDFVIEVDYYDELYNQAERALGLHAAFVTETFARQQRIFMFTISVSGSSARLFRWDRAGCVVSAAFDLHERPDILTEFLWRFSQTDRWRRGHDCTVISTTRAQERLFREAIREHVALQLDVSGDALEKALLVHCQPGHATILRVDPQPSDGPRQAPRQYIVSRPVVSPLQLEGRCTRGYWAVDLDTREVVFLKDTWRSYSRSDKEAEGDILARLNSLEVRNVPSLAFHGDCLLSLIGIPIGDVPKYQDTRTNDYTKEAWARPVNGERVIVSRRRHYRLVMGTVGYSLRTMQGTEELLHSTHDALLAMNDALAKDSRIHRDLSVGNIVLVREPGCRIRKGYLIDWDASERVNEKGEALHPGRAGTWYFMSARMLQPTGESEDSHTFQDDLEALLYLAEFYAAFFEEAYAQMGQTHGGVAKQVNAKCRQFTETITFGDPAFAEWLNTVMDYHSPPPELQETYAGYWNGERLNEFWSRFLETHELERHNRTVHHLSMAHHWDRYSLPTVSSESTFSTSSAKEAALKRALSSDSRAEIAAQSGHPAKRRRRSKTAWTDSPWPQPVSSAAPPSAPDLIPPATLRRSSRIREQEERVKSRAASSSATLPATSASRRRAPRGRAKARSRK</sequence>
<feature type="compositionally biased region" description="Low complexity" evidence="1">
    <location>
        <begin position="783"/>
        <end position="796"/>
    </location>
</feature>
<dbReference type="InterPro" id="IPR011009">
    <property type="entry name" value="Kinase-like_dom_sf"/>
</dbReference>
<dbReference type="AlphaFoldDB" id="A0A1Y2I850"/>
<evidence type="ECO:0000313" key="4">
    <source>
        <dbReference type="Proteomes" id="UP000193067"/>
    </source>
</evidence>
<organism evidence="3 4">
    <name type="scientific">Trametes coccinea (strain BRFM310)</name>
    <name type="common">Pycnoporus coccineus</name>
    <dbReference type="NCBI Taxonomy" id="1353009"/>
    <lineage>
        <taxon>Eukaryota</taxon>
        <taxon>Fungi</taxon>
        <taxon>Dikarya</taxon>
        <taxon>Basidiomycota</taxon>
        <taxon>Agaricomycotina</taxon>
        <taxon>Agaricomycetes</taxon>
        <taxon>Polyporales</taxon>
        <taxon>Polyporaceae</taxon>
        <taxon>Trametes</taxon>
    </lineage>
</organism>
<dbReference type="PANTHER" id="PTHR38248">
    <property type="entry name" value="FUNK1 6"/>
    <property type="match status" value="1"/>
</dbReference>
<dbReference type="SUPFAM" id="SSF56112">
    <property type="entry name" value="Protein kinase-like (PK-like)"/>
    <property type="match status" value="1"/>
</dbReference>
<accession>A0A1Y2I850</accession>
<dbReference type="Gene3D" id="1.10.510.10">
    <property type="entry name" value="Transferase(Phosphotransferase) domain 1"/>
    <property type="match status" value="1"/>
</dbReference>
<dbReference type="Pfam" id="PF17667">
    <property type="entry name" value="Pkinase_fungal"/>
    <property type="match status" value="1"/>
</dbReference>
<keyword evidence="4" id="KW-1185">Reference proteome</keyword>
<evidence type="ECO:0000256" key="1">
    <source>
        <dbReference type="SAM" id="MobiDB-lite"/>
    </source>
</evidence>